<dbReference type="EMBL" id="KL142372">
    <property type="protein sequence ID" value="KDR79844.1"/>
    <property type="molecule type" value="Genomic_DNA"/>
</dbReference>
<proteinExistence type="predicted"/>
<dbReference type="InterPro" id="IPR032675">
    <property type="entry name" value="LRR_dom_sf"/>
</dbReference>
<dbReference type="AlphaFoldDB" id="A0A067TIV9"/>
<dbReference type="SUPFAM" id="SSF52047">
    <property type="entry name" value="RNI-like"/>
    <property type="match status" value="1"/>
</dbReference>
<feature type="compositionally biased region" description="Basic residues" evidence="1">
    <location>
        <begin position="1"/>
        <end position="19"/>
    </location>
</feature>
<sequence length="367" mass="42052">MQPCRTSKKVKSTRPRHRRTGVDNAPIGDNTKGLPILPDELLLEIMLSYPVSMPDPLSTNIQGYLAVAEETNKHLKRRAILTALSQTCKNLRRFFRPYIWSRIEVCSGMHVFGTALGDANQNHWKYNLELVRQLEIVTVRDPSLAQYVKLLNVEITDYSTRRILTELARCIALFPNLRLVKLRISLPSRRADNQAALKGKAFSRYSYPQIHQVIVSRSAFAFLLSCPSVRSVNVQDSREWPGRFELRYLKGFCTHLENLAIGGAELESEVETLQAFPKLRTLALKFNYFYYEPSLEAFTALGTLKHLKTINLIWSFSMGNASRQLVLDFAVQLLRKLQKEDKEEKEASLTYEAFGCQKTERIRLPAL</sequence>
<feature type="region of interest" description="Disordered" evidence="1">
    <location>
        <begin position="1"/>
        <end position="27"/>
    </location>
</feature>
<name>A0A067TIV9_GALM3</name>
<protein>
    <submittedName>
        <fullName evidence="2">Uncharacterized protein</fullName>
    </submittedName>
</protein>
<dbReference type="HOGENOM" id="CLU_063711_0_0_1"/>
<organism evidence="2 3">
    <name type="scientific">Galerina marginata (strain CBS 339.88)</name>
    <dbReference type="NCBI Taxonomy" id="685588"/>
    <lineage>
        <taxon>Eukaryota</taxon>
        <taxon>Fungi</taxon>
        <taxon>Dikarya</taxon>
        <taxon>Basidiomycota</taxon>
        <taxon>Agaricomycotina</taxon>
        <taxon>Agaricomycetes</taxon>
        <taxon>Agaricomycetidae</taxon>
        <taxon>Agaricales</taxon>
        <taxon>Agaricineae</taxon>
        <taxon>Strophariaceae</taxon>
        <taxon>Galerina</taxon>
    </lineage>
</organism>
<accession>A0A067TIV9</accession>
<keyword evidence="3" id="KW-1185">Reference proteome</keyword>
<evidence type="ECO:0000313" key="3">
    <source>
        <dbReference type="Proteomes" id="UP000027222"/>
    </source>
</evidence>
<evidence type="ECO:0000313" key="2">
    <source>
        <dbReference type="EMBL" id="KDR79844.1"/>
    </source>
</evidence>
<dbReference type="Proteomes" id="UP000027222">
    <property type="component" value="Unassembled WGS sequence"/>
</dbReference>
<reference evidence="3" key="1">
    <citation type="journal article" date="2014" name="Proc. Natl. Acad. Sci. U.S.A.">
        <title>Extensive sampling of basidiomycete genomes demonstrates inadequacy of the white-rot/brown-rot paradigm for wood decay fungi.</title>
        <authorList>
            <person name="Riley R."/>
            <person name="Salamov A.A."/>
            <person name="Brown D.W."/>
            <person name="Nagy L.G."/>
            <person name="Floudas D."/>
            <person name="Held B.W."/>
            <person name="Levasseur A."/>
            <person name="Lombard V."/>
            <person name="Morin E."/>
            <person name="Otillar R."/>
            <person name="Lindquist E.A."/>
            <person name="Sun H."/>
            <person name="LaButti K.M."/>
            <person name="Schmutz J."/>
            <person name="Jabbour D."/>
            <person name="Luo H."/>
            <person name="Baker S.E."/>
            <person name="Pisabarro A.G."/>
            <person name="Walton J.D."/>
            <person name="Blanchette R.A."/>
            <person name="Henrissat B."/>
            <person name="Martin F."/>
            <person name="Cullen D."/>
            <person name="Hibbett D.S."/>
            <person name="Grigoriev I.V."/>
        </authorList>
    </citation>
    <scope>NUCLEOTIDE SEQUENCE [LARGE SCALE GENOMIC DNA]</scope>
    <source>
        <strain evidence="3">CBS 339.88</strain>
    </source>
</reference>
<evidence type="ECO:0000256" key="1">
    <source>
        <dbReference type="SAM" id="MobiDB-lite"/>
    </source>
</evidence>
<dbReference type="OrthoDB" id="2891411at2759"/>
<gene>
    <name evidence="2" type="ORF">GALMADRAFT_136435</name>
</gene>
<dbReference type="Gene3D" id="3.80.10.10">
    <property type="entry name" value="Ribonuclease Inhibitor"/>
    <property type="match status" value="1"/>
</dbReference>